<name>A0ABU0BKT8_9HYPH</name>
<proteinExistence type="inferred from homology"/>
<comment type="function">
    <text evidence="6">Has immunoglobulin-binding and hemagglutination properties, and can bind to mannose. Essential for virulence. May be involved in LPS biosynthesis or polysaccharide transport.</text>
</comment>
<evidence type="ECO:0000256" key="4">
    <source>
        <dbReference type="ARBA" id="ARBA00022475"/>
    </source>
</evidence>
<comment type="similarity">
    <text evidence="2">Belongs to the BA14k family.</text>
</comment>
<protein>
    <recommendedName>
        <fullName evidence="3">Lectin-like protein BA14k</fullName>
    </recommendedName>
</protein>
<reference evidence="7 8" key="1">
    <citation type="submission" date="2023-07" db="EMBL/GenBank/DDBJ databases">
        <title>Genomic Encyclopedia of Type Strains, Phase IV (KMG-IV): sequencing the most valuable type-strain genomes for metagenomic binning, comparative biology and taxonomic classification.</title>
        <authorList>
            <person name="Goeker M."/>
        </authorList>
    </citation>
    <scope>NUCLEOTIDE SEQUENCE [LARGE SCALE GENOMIC DNA]</scope>
    <source>
        <strain evidence="7 8">DSM 1112</strain>
    </source>
</reference>
<comment type="subcellular location">
    <subcellularLocation>
        <location evidence="1">Membrane</location>
        <topology evidence="1">Single-pass membrane protein</topology>
    </subcellularLocation>
</comment>
<evidence type="ECO:0000256" key="2">
    <source>
        <dbReference type="ARBA" id="ARBA00010270"/>
    </source>
</evidence>
<keyword evidence="5" id="KW-0430">Lectin</keyword>
<dbReference type="RefSeq" id="WP_307226638.1">
    <property type="nucleotide sequence ID" value="NZ_JAUSVF010000001.1"/>
</dbReference>
<gene>
    <name evidence="7" type="ORF">QO002_000656</name>
</gene>
<evidence type="ECO:0000256" key="1">
    <source>
        <dbReference type="ARBA" id="ARBA00004167"/>
    </source>
</evidence>
<accession>A0ABU0BKT8</accession>
<dbReference type="Pfam" id="PF07886">
    <property type="entry name" value="BA14K"/>
    <property type="match status" value="1"/>
</dbReference>
<sequence length="141" mass="16461">MSGYRSFIFGSVFSALSIITPSAGLQAVPLAAPAVETTAANPLQTIDYRGWNGTGYRPYRPYEYRPYRPYRPYAAPYAYRPYYRPYYRPGVEVYVTPRPAYRDAANLHVEWCLARYRSYNPQTNRFLTYGGIYKYCHSPYR</sequence>
<dbReference type="Proteomes" id="UP001230207">
    <property type="component" value="Unassembled WGS sequence"/>
</dbReference>
<keyword evidence="4" id="KW-1003">Cell membrane</keyword>
<comment type="caution">
    <text evidence="7">The sequence shown here is derived from an EMBL/GenBank/DDBJ whole genome shotgun (WGS) entry which is preliminary data.</text>
</comment>
<organism evidence="7 8">
    <name type="scientific">Pararhizobium capsulatum DSM 1112</name>
    <dbReference type="NCBI Taxonomy" id="1121113"/>
    <lineage>
        <taxon>Bacteria</taxon>
        <taxon>Pseudomonadati</taxon>
        <taxon>Pseudomonadota</taxon>
        <taxon>Alphaproteobacteria</taxon>
        <taxon>Hyphomicrobiales</taxon>
        <taxon>Rhizobiaceae</taxon>
        <taxon>Rhizobium/Agrobacterium group</taxon>
        <taxon>Pararhizobium</taxon>
    </lineage>
</organism>
<evidence type="ECO:0000256" key="5">
    <source>
        <dbReference type="ARBA" id="ARBA00022734"/>
    </source>
</evidence>
<keyword evidence="8" id="KW-1185">Reference proteome</keyword>
<evidence type="ECO:0000313" key="8">
    <source>
        <dbReference type="Proteomes" id="UP001230207"/>
    </source>
</evidence>
<dbReference type="EMBL" id="JAUSVF010000001">
    <property type="protein sequence ID" value="MDQ0318518.1"/>
    <property type="molecule type" value="Genomic_DNA"/>
</dbReference>
<evidence type="ECO:0000256" key="6">
    <source>
        <dbReference type="ARBA" id="ARBA00025321"/>
    </source>
</evidence>
<evidence type="ECO:0000256" key="3">
    <source>
        <dbReference type="ARBA" id="ARBA00020552"/>
    </source>
</evidence>
<dbReference type="InterPro" id="IPR012413">
    <property type="entry name" value="BA14K"/>
</dbReference>
<evidence type="ECO:0000313" key="7">
    <source>
        <dbReference type="EMBL" id="MDQ0318518.1"/>
    </source>
</evidence>
<keyword evidence="4" id="KW-0472">Membrane</keyword>